<evidence type="ECO:0000313" key="1">
    <source>
        <dbReference type="EMBL" id="KAB2597143.1"/>
    </source>
</evidence>
<reference evidence="2" key="2">
    <citation type="submission" date="2019-10" db="EMBL/GenBank/DDBJ databases">
        <title>A de novo genome assembly of a pear dwarfing rootstock.</title>
        <authorList>
            <person name="Wang F."/>
            <person name="Wang J."/>
            <person name="Li S."/>
            <person name="Zhang Y."/>
            <person name="Fang M."/>
            <person name="Ma L."/>
            <person name="Zhao Y."/>
            <person name="Jiang S."/>
        </authorList>
    </citation>
    <scope>NUCLEOTIDE SEQUENCE [LARGE SCALE GENOMIC DNA]</scope>
</reference>
<keyword evidence="2" id="KW-1185">Reference proteome</keyword>
<dbReference type="AlphaFoldDB" id="A0A5N5F2Z4"/>
<comment type="caution">
    <text evidence="1">The sequence shown here is derived from an EMBL/GenBank/DDBJ whole genome shotgun (WGS) entry which is preliminary data.</text>
</comment>
<reference evidence="1 2" key="3">
    <citation type="submission" date="2019-11" db="EMBL/GenBank/DDBJ databases">
        <title>A de novo genome assembly of a pear dwarfing rootstock.</title>
        <authorList>
            <person name="Wang F."/>
            <person name="Wang J."/>
            <person name="Li S."/>
            <person name="Zhang Y."/>
            <person name="Fang M."/>
            <person name="Ma L."/>
            <person name="Zhao Y."/>
            <person name="Jiang S."/>
        </authorList>
    </citation>
    <scope>NUCLEOTIDE SEQUENCE [LARGE SCALE GENOMIC DNA]</scope>
    <source>
        <strain evidence="1">S2</strain>
        <tissue evidence="1">Leaf</tissue>
    </source>
</reference>
<dbReference type="EMBL" id="SMOL01000768">
    <property type="protein sequence ID" value="KAB2597143.1"/>
    <property type="molecule type" value="Genomic_DNA"/>
</dbReference>
<reference evidence="1 2" key="1">
    <citation type="submission" date="2019-09" db="EMBL/GenBank/DDBJ databases">
        <authorList>
            <person name="Ou C."/>
        </authorList>
    </citation>
    <scope>NUCLEOTIDE SEQUENCE [LARGE SCALE GENOMIC DNA]</scope>
    <source>
        <strain evidence="1">S2</strain>
        <tissue evidence="1">Leaf</tissue>
    </source>
</reference>
<gene>
    <name evidence="1" type="ORF">D8674_000063</name>
</gene>
<dbReference type="OrthoDB" id="1166005at2759"/>
<organism evidence="1 2">
    <name type="scientific">Pyrus ussuriensis x Pyrus communis</name>
    <dbReference type="NCBI Taxonomy" id="2448454"/>
    <lineage>
        <taxon>Eukaryota</taxon>
        <taxon>Viridiplantae</taxon>
        <taxon>Streptophyta</taxon>
        <taxon>Embryophyta</taxon>
        <taxon>Tracheophyta</taxon>
        <taxon>Spermatophyta</taxon>
        <taxon>Magnoliopsida</taxon>
        <taxon>eudicotyledons</taxon>
        <taxon>Gunneridae</taxon>
        <taxon>Pentapetalae</taxon>
        <taxon>rosids</taxon>
        <taxon>fabids</taxon>
        <taxon>Rosales</taxon>
        <taxon>Rosaceae</taxon>
        <taxon>Amygdaloideae</taxon>
        <taxon>Maleae</taxon>
        <taxon>Pyrus</taxon>
    </lineage>
</organism>
<sequence length="105" mass="12225">MFWFGSTLHLDSLAIVASDFRECWKNVCLRVCDLDAKEELLLEVVFGLWRIWNVRNDMIFHGTAWNPADVLGLWRRQVGEFRDTMVKIDIQGACRGVGRTRNLEP</sequence>
<name>A0A5N5F2Z4_9ROSA</name>
<evidence type="ECO:0000313" key="2">
    <source>
        <dbReference type="Proteomes" id="UP000327157"/>
    </source>
</evidence>
<accession>A0A5N5F2Z4</accession>
<dbReference type="Proteomes" id="UP000327157">
    <property type="component" value="Chromosome 1"/>
</dbReference>
<proteinExistence type="predicted"/>
<protein>
    <submittedName>
        <fullName evidence="1">Uncharacterized protein</fullName>
    </submittedName>
</protein>